<protein>
    <recommendedName>
        <fullName evidence="4">DNA2/NAM7 helicase helicase domain-containing protein</fullName>
    </recommendedName>
</protein>
<evidence type="ECO:0000313" key="3">
    <source>
        <dbReference type="Proteomes" id="UP000284375"/>
    </source>
</evidence>
<proteinExistence type="predicted"/>
<evidence type="ECO:0000256" key="1">
    <source>
        <dbReference type="SAM" id="MobiDB-lite"/>
    </source>
</evidence>
<dbReference type="InterPro" id="IPR027417">
    <property type="entry name" value="P-loop_NTPase"/>
</dbReference>
<accession>A0A423VHK4</accession>
<gene>
    <name evidence="2" type="ORF">VSDG_08417</name>
</gene>
<evidence type="ECO:0008006" key="4">
    <source>
        <dbReference type="Google" id="ProtNLM"/>
    </source>
</evidence>
<feature type="region of interest" description="Disordered" evidence="1">
    <location>
        <begin position="1"/>
        <end position="21"/>
    </location>
</feature>
<keyword evidence="3" id="KW-1185">Reference proteome</keyword>
<reference evidence="2 3" key="1">
    <citation type="submission" date="2015-09" db="EMBL/GenBank/DDBJ databases">
        <title>Host preference determinants of Valsa canker pathogens revealed by comparative genomics.</title>
        <authorList>
            <person name="Yin Z."/>
            <person name="Huang L."/>
        </authorList>
    </citation>
    <scope>NUCLEOTIDE SEQUENCE [LARGE SCALE GENOMIC DNA]</scope>
    <source>
        <strain evidence="2 3">YSFL</strain>
    </source>
</reference>
<feature type="compositionally biased region" description="Low complexity" evidence="1">
    <location>
        <begin position="353"/>
        <end position="370"/>
    </location>
</feature>
<organism evidence="2 3">
    <name type="scientific">Cytospora chrysosperma</name>
    <name type="common">Cytospora canker fungus</name>
    <name type="synonym">Sphaeria chrysosperma</name>
    <dbReference type="NCBI Taxonomy" id="252740"/>
    <lineage>
        <taxon>Eukaryota</taxon>
        <taxon>Fungi</taxon>
        <taxon>Dikarya</taxon>
        <taxon>Ascomycota</taxon>
        <taxon>Pezizomycotina</taxon>
        <taxon>Sordariomycetes</taxon>
        <taxon>Sordariomycetidae</taxon>
        <taxon>Diaporthales</taxon>
        <taxon>Cytosporaceae</taxon>
        <taxon>Cytospora</taxon>
    </lineage>
</organism>
<dbReference type="EMBL" id="LJZO01000050">
    <property type="protein sequence ID" value="ROV90449.1"/>
    <property type="molecule type" value="Genomic_DNA"/>
</dbReference>
<feature type="compositionally biased region" description="Polar residues" evidence="1">
    <location>
        <begin position="1"/>
        <end position="13"/>
    </location>
</feature>
<comment type="caution">
    <text evidence="2">The sequence shown here is derived from an EMBL/GenBank/DDBJ whole genome shotgun (WGS) entry which is preliminary data.</text>
</comment>
<sequence length="438" mass="47426">MSQQQTGKGNNTRAAPPPPKTWATPAAYLFGGVNGDIIGDKSFLDGDIKVTLGSFKIPDLNPWIGFSIEIPRGSPNATEAAGFGPAGIPGIADTLVISVKFPRDTQILVEEVVGNVAANIRTAEAKWDACVEAYPARIPELCNHKVDDKLVLSTRRPHSTETNATGFEAKSFETRLKAVERKVNTPYTILPGTNVKATHSFGFPGLEISVCRALYQDFMLGAGFLTSLQQHFVHDYIDTGLDLMDSLPALNFLAGENQTYQEALLDVAFPDNRDRIRLYLSKVHLGMAVVIGPAGTGKTTVAAVFTLSLLRLLGSGYSSAPTHAAVSKFAERLDAVDEWVARKISGEPDDIYNTSPTSNPSEPAPASTSAPSSEYTVPFLAADSFHSSLLVNNIGLERHLIVRGFEISTEVQAFEVLLQRPKLGDDAVRFISWTHRSR</sequence>
<dbReference type="Proteomes" id="UP000284375">
    <property type="component" value="Unassembled WGS sequence"/>
</dbReference>
<name>A0A423VHK4_CYTCH</name>
<dbReference type="Gene3D" id="3.40.50.300">
    <property type="entry name" value="P-loop containing nucleotide triphosphate hydrolases"/>
    <property type="match status" value="1"/>
</dbReference>
<dbReference type="SUPFAM" id="SSF52540">
    <property type="entry name" value="P-loop containing nucleoside triphosphate hydrolases"/>
    <property type="match status" value="1"/>
</dbReference>
<feature type="region of interest" description="Disordered" evidence="1">
    <location>
        <begin position="347"/>
        <end position="370"/>
    </location>
</feature>
<dbReference type="AlphaFoldDB" id="A0A423VHK4"/>
<evidence type="ECO:0000313" key="2">
    <source>
        <dbReference type="EMBL" id="ROV90449.1"/>
    </source>
</evidence>
<dbReference type="OrthoDB" id="6513042at2759"/>